<feature type="transmembrane region" description="Helical" evidence="6">
    <location>
        <begin position="44"/>
        <end position="69"/>
    </location>
</feature>
<dbReference type="InterPro" id="IPR050833">
    <property type="entry name" value="Poly_Biosynth_Transport"/>
</dbReference>
<keyword evidence="3 6" id="KW-0812">Transmembrane</keyword>
<feature type="transmembrane region" description="Helical" evidence="6">
    <location>
        <begin position="437"/>
        <end position="458"/>
    </location>
</feature>
<feature type="transmembrane region" description="Helical" evidence="6">
    <location>
        <begin position="12"/>
        <end position="32"/>
    </location>
</feature>
<dbReference type="Proteomes" id="UP000239590">
    <property type="component" value="Unassembled WGS sequence"/>
</dbReference>
<evidence type="ECO:0008006" key="9">
    <source>
        <dbReference type="Google" id="ProtNLM"/>
    </source>
</evidence>
<evidence type="ECO:0000313" key="7">
    <source>
        <dbReference type="EMBL" id="PQA58312.1"/>
    </source>
</evidence>
<dbReference type="AlphaFoldDB" id="A0A2S7IKR7"/>
<dbReference type="PANTHER" id="PTHR30250">
    <property type="entry name" value="PST FAMILY PREDICTED COLANIC ACID TRANSPORTER"/>
    <property type="match status" value="1"/>
</dbReference>
<sequence>MGSKKSTHISTINAVSAGAQVVIVNMSYFLSYKIILNELGSSYLGVWTLLLSVSSFVGLANFGIGPLVLKIIAEAKINNLNSNVEKIIGTSGFITLSFSVIVAGAFYILYPILLNNVLDSNSLLLAKSLLPYIAISLVITAHVNLLGSFLDALQLTYKKNIFLCVSSIMYILLTYIFIKEFGLLGAAYAWILQGLINYMLSIILLKSEIPYALRAFFRFNNPLFWEMIKQGSKMQIISITGIFLEPVTKFFISKYLGVAVVGFYEIASRIVSVVKIIISNATQVIVPRFSIYRINGDVKNEVSLFTNTFNNVFFLSTISIGALIGCSRILAYIFIGENNIFFTQTIILMSCAWYVNLLAVPSYYTYIALGNVNIILVSHIVMSFLNLILCYCIGGFFQSQMLIGGWALAIIISSLIILVHFYTNYKYLFAFINIPSKFYFLLKVFCMNSIIYITTGLYDFNNLHKIYLFLIMYFMISVIVYLKEIKNFYLTYFTNETIS</sequence>
<proteinExistence type="predicted"/>
<keyword evidence="2" id="KW-1003">Cell membrane</keyword>
<dbReference type="RefSeq" id="WP_104709540.1">
    <property type="nucleotide sequence ID" value="NZ_PTRA01000001.1"/>
</dbReference>
<comment type="caution">
    <text evidence="7">The sequence shown here is derived from an EMBL/GenBank/DDBJ whole genome shotgun (WGS) entry which is preliminary data.</text>
</comment>
<feature type="transmembrane region" description="Helical" evidence="6">
    <location>
        <begin position="161"/>
        <end position="178"/>
    </location>
</feature>
<evidence type="ECO:0000256" key="2">
    <source>
        <dbReference type="ARBA" id="ARBA00022475"/>
    </source>
</evidence>
<organism evidence="7 8">
    <name type="scientific">Siphonobacter curvatus</name>
    <dbReference type="NCBI Taxonomy" id="2094562"/>
    <lineage>
        <taxon>Bacteria</taxon>
        <taxon>Pseudomonadati</taxon>
        <taxon>Bacteroidota</taxon>
        <taxon>Cytophagia</taxon>
        <taxon>Cytophagales</taxon>
        <taxon>Cytophagaceae</taxon>
        <taxon>Siphonobacter</taxon>
    </lineage>
</organism>
<feature type="transmembrane region" description="Helical" evidence="6">
    <location>
        <begin position="184"/>
        <end position="205"/>
    </location>
</feature>
<dbReference type="EMBL" id="PTRA01000001">
    <property type="protein sequence ID" value="PQA58312.1"/>
    <property type="molecule type" value="Genomic_DNA"/>
</dbReference>
<dbReference type="Pfam" id="PF13440">
    <property type="entry name" value="Polysacc_synt_3"/>
    <property type="match status" value="1"/>
</dbReference>
<feature type="transmembrane region" description="Helical" evidence="6">
    <location>
        <begin position="129"/>
        <end position="149"/>
    </location>
</feature>
<keyword evidence="5 6" id="KW-0472">Membrane</keyword>
<evidence type="ECO:0000256" key="4">
    <source>
        <dbReference type="ARBA" id="ARBA00022989"/>
    </source>
</evidence>
<evidence type="ECO:0000256" key="6">
    <source>
        <dbReference type="SAM" id="Phobius"/>
    </source>
</evidence>
<comment type="subcellular location">
    <subcellularLocation>
        <location evidence="1">Cell membrane</location>
        <topology evidence="1">Multi-pass membrane protein</topology>
    </subcellularLocation>
</comment>
<feature type="transmembrane region" description="Helical" evidence="6">
    <location>
        <begin position="341"/>
        <end position="360"/>
    </location>
</feature>
<evidence type="ECO:0000256" key="5">
    <source>
        <dbReference type="ARBA" id="ARBA00023136"/>
    </source>
</evidence>
<protein>
    <recommendedName>
        <fullName evidence="9">Polysaccharide biosynthesis protein C-terminal domain-containing protein</fullName>
    </recommendedName>
</protein>
<dbReference type="PANTHER" id="PTHR30250:SF11">
    <property type="entry name" value="O-ANTIGEN TRANSPORTER-RELATED"/>
    <property type="match status" value="1"/>
</dbReference>
<keyword evidence="4 6" id="KW-1133">Transmembrane helix</keyword>
<feature type="transmembrane region" description="Helical" evidence="6">
    <location>
        <begin position="312"/>
        <end position="335"/>
    </location>
</feature>
<gene>
    <name evidence="7" type="ORF">C5O19_01140</name>
</gene>
<evidence type="ECO:0000256" key="1">
    <source>
        <dbReference type="ARBA" id="ARBA00004651"/>
    </source>
</evidence>
<evidence type="ECO:0000256" key="3">
    <source>
        <dbReference type="ARBA" id="ARBA00022692"/>
    </source>
</evidence>
<feature type="transmembrane region" description="Helical" evidence="6">
    <location>
        <begin position="464"/>
        <end position="482"/>
    </location>
</feature>
<dbReference type="OrthoDB" id="1226227at2"/>
<feature type="transmembrane region" description="Helical" evidence="6">
    <location>
        <begin position="372"/>
        <end position="397"/>
    </location>
</feature>
<feature type="transmembrane region" description="Helical" evidence="6">
    <location>
        <begin position="403"/>
        <end position="425"/>
    </location>
</feature>
<accession>A0A2S7IKR7</accession>
<evidence type="ECO:0000313" key="8">
    <source>
        <dbReference type="Proteomes" id="UP000239590"/>
    </source>
</evidence>
<reference evidence="8" key="1">
    <citation type="submission" date="2018-02" db="EMBL/GenBank/DDBJ databases">
        <title>Genome sequencing of Solimonas sp. HR-BB.</title>
        <authorList>
            <person name="Lee Y."/>
            <person name="Jeon C.O."/>
        </authorList>
    </citation>
    <scope>NUCLEOTIDE SEQUENCE [LARGE SCALE GENOMIC DNA]</scope>
    <source>
        <strain evidence="8">HR-U</strain>
    </source>
</reference>
<feature type="transmembrane region" description="Helical" evidence="6">
    <location>
        <begin position="90"/>
        <end position="109"/>
    </location>
</feature>
<name>A0A2S7IKR7_9BACT</name>
<dbReference type="GO" id="GO:0005886">
    <property type="term" value="C:plasma membrane"/>
    <property type="evidence" value="ECO:0007669"/>
    <property type="project" value="UniProtKB-SubCell"/>
</dbReference>
<keyword evidence="8" id="KW-1185">Reference proteome</keyword>